<name>A0A0F9T6C4_9ZZZZ</name>
<accession>A0A0F9T6C4</accession>
<comment type="caution">
    <text evidence="1">The sequence shown here is derived from an EMBL/GenBank/DDBJ whole genome shotgun (WGS) entry which is preliminary data.</text>
</comment>
<gene>
    <name evidence="1" type="ORF">LCGC14_0692160</name>
</gene>
<dbReference type="EMBL" id="LAZR01001445">
    <property type="protein sequence ID" value="KKN44536.1"/>
    <property type="molecule type" value="Genomic_DNA"/>
</dbReference>
<sequence>MKAEDTEKYKKELHVIGKKINDFGAEYSRCSLDKKRALPDIVELTKLVFEIAFKAGVDHECLGWMNADTSTQLGKAKREGIKEVVEELSIVFITGGSAKQQAEEVFKILEKWQAKFKEWGI</sequence>
<organism evidence="1">
    <name type="scientific">marine sediment metagenome</name>
    <dbReference type="NCBI Taxonomy" id="412755"/>
    <lineage>
        <taxon>unclassified sequences</taxon>
        <taxon>metagenomes</taxon>
        <taxon>ecological metagenomes</taxon>
    </lineage>
</organism>
<proteinExistence type="predicted"/>
<evidence type="ECO:0000313" key="1">
    <source>
        <dbReference type="EMBL" id="KKN44536.1"/>
    </source>
</evidence>
<reference evidence="1" key="1">
    <citation type="journal article" date="2015" name="Nature">
        <title>Complex archaea that bridge the gap between prokaryotes and eukaryotes.</title>
        <authorList>
            <person name="Spang A."/>
            <person name="Saw J.H."/>
            <person name="Jorgensen S.L."/>
            <person name="Zaremba-Niedzwiedzka K."/>
            <person name="Martijn J."/>
            <person name="Lind A.E."/>
            <person name="van Eijk R."/>
            <person name="Schleper C."/>
            <person name="Guy L."/>
            <person name="Ettema T.J."/>
        </authorList>
    </citation>
    <scope>NUCLEOTIDE SEQUENCE</scope>
</reference>
<dbReference type="AlphaFoldDB" id="A0A0F9T6C4"/>
<protein>
    <submittedName>
        <fullName evidence="1">Uncharacterized protein</fullName>
    </submittedName>
</protein>